<keyword evidence="2" id="KW-1185">Reference proteome</keyword>
<sequence>MSSSSQATEASPSKIVNALSVINVLPLLDGLNYPSWREKLVMALTMADIDHAIETPRPTPLVLAAEDTPAAADNPARQMSYDLDKAKWERSNEKCLMFTGSTKAYEGVLIKKFVNAEYDGSGIREYIMKMTNMAEQLKSYKMEQKDDFVVHHVLNSLPKEFETFIVNYNISAEKWTIEKCIAMCVQEEEMIKKNHSPDSVYYVKSEKKRIFSISQTSLSSRIRATLRAIRAKGSTTFSKARAFVRAPIRMPVRSLGAKAGLFHLTRWRQTSAEIPFKEDPTKRGMKH</sequence>
<gene>
    <name evidence="1" type="ORF">U9M48_030308</name>
</gene>
<dbReference type="Pfam" id="PF14223">
    <property type="entry name" value="Retrotran_gag_2"/>
    <property type="match status" value="1"/>
</dbReference>
<dbReference type="AlphaFoldDB" id="A0AAQ3U0J5"/>
<dbReference type="PANTHER" id="PTHR35317:SF23">
    <property type="entry name" value="OS04G0629600 PROTEIN"/>
    <property type="match status" value="1"/>
</dbReference>
<evidence type="ECO:0000313" key="2">
    <source>
        <dbReference type="Proteomes" id="UP001341281"/>
    </source>
</evidence>
<accession>A0AAQ3U0J5</accession>
<reference evidence="1 2" key="1">
    <citation type="submission" date="2024-02" db="EMBL/GenBank/DDBJ databases">
        <title>High-quality chromosome-scale genome assembly of Pensacola bahiagrass (Paspalum notatum Flugge var. saurae).</title>
        <authorList>
            <person name="Vega J.M."/>
            <person name="Podio M."/>
            <person name="Orjuela J."/>
            <person name="Siena L.A."/>
            <person name="Pessino S.C."/>
            <person name="Combes M.C."/>
            <person name="Mariac C."/>
            <person name="Albertini E."/>
            <person name="Pupilli F."/>
            <person name="Ortiz J.P.A."/>
            <person name="Leblanc O."/>
        </authorList>
    </citation>
    <scope>NUCLEOTIDE SEQUENCE [LARGE SCALE GENOMIC DNA]</scope>
    <source>
        <strain evidence="1">R1</strain>
        <tissue evidence="1">Leaf</tissue>
    </source>
</reference>
<dbReference type="Proteomes" id="UP001341281">
    <property type="component" value="Chromosome 07"/>
</dbReference>
<evidence type="ECO:0000313" key="1">
    <source>
        <dbReference type="EMBL" id="WVZ83133.1"/>
    </source>
</evidence>
<protein>
    <recommendedName>
        <fullName evidence="3">Retrotransposon Copia-like N-terminal domain-containing protein</fullName>
    </recommendedName>
</protein>
<dbReference type="PANTHER" id="PTHR35317">
    <property type="entry name" value="OS04G0629600 PROTEIN"/>
    <property type="match status" value="1"/>
</dbReference>
<dbReference type="EMBL" id="CP144751">
    <property type="protein sequence ID" value="WVZ83133.1"/>
    <property type="molecule type" value="Genomic_DNA"/>
</dbReference>
<proteinExistence type="predicted"/>
<evidence type="ECO:0008006" key="3">
    <source>
        <dbReference type="Google" id="ProtNLM"/>
    </source>
</evidence>
<organism evidence="1 2">
    <name type="scientific">Paspalum notatum var. saurae</name>
    <dbReference type="NCBI Taxonomy" id="547442"/>
    <lineage>
        <taxon>Eukaryota</taxon>
        <taxon>Viridiplantae</taxon>
        <taxon>Streptophyta</taxon>
        <taxon>Embryophyta</taxon>
        <taxon>Tracheophyta</taxon>
        <taxon>Spermatophyta</taxon>
        <taxon>Magnoliopsida</taxon>
        <taxon>Liliopsida</taxon>
        <taxon>Poales</taxon>
        <taxon>Poaceae</taxon>
        <taxon>PACMAD clade</taxon>
        <taxon>Panicoideae</taxon>
        <taxon>Andropogonodae</taxon>
        <taxon>Paspaleae</taxon>
        <taxon>Paspalinae</taxon>
        <taxon>Paspalum</taxon>
    </lineage>
</organism>
<name>A0AAQ3U0J5_PASNO</name>